<dbReference type="UniPathway" id="UPA00634">
    <property type="reaction ID" value="UER00690"/>
</dbReference>
<sequence>MAPNANRINANVEPKQYTHCCGVEHENGFEAYPKKDGLYNPDNEKDGCGVGFVTNIDGKATHANVQDALVILARMFHRGACGCEENTGDGAGILTGMPHEFLTHMVTKSGITLPAPGYYAAGNIFFSKKSEALKEECRSVFTSTAVKLGLEVLGWRVIEVDNSQVGPSALATEPSIEQVYIKSKDSSLKGLDLDRLAYTLRKRLEKSLPKAEKSFYICSLSTGTLIYKGQLSAYQVGPYFKDLSNPEFKSHMALVHSRFSTNTFPSWSRAQPFRLLGHNGEINTLRGNKNWMRAREGMLKSEQFGDLTESLYPIIETAGSDSAAFDNVLEFMVMDGKRTLPEVMMMMVPEAWQNDVNMTPKKRAFYEYCSFVMEAWDGPALFTFTDGRYIGATLDRNGLRPARYYITDDNRMIMASEVGVLDVPLGAIKSKGRLQPGKMLLVDTLEHTLVDDSQLKAEVSNKHDYQNWLDTNSVNITEMALLSSKPHEVQAQKGVLFDRRLPAFGWTLEHINMLVKPMIELRKEALGSMGNDAPLAVLSKKPRLIHEYFKQLFAQVTNPPIDPFRESIIMSLRQVIGPEFNVLDEAAEQCQRLTIDNPVLSLKEIACIRSLHKEKSQWKVAEIDTTFARSTGAEGMMDALERISDEAVDAINDGNKVIVLTDRKVGRERVPIPSALAVGAVHQYLVREKKRLNVAIILESGEVNVVHQICLLLGFGVDAVCPYLVFDTMAALRNEGLLDAKYDDDTVAKNYQAAVNYGMRKVMAKMGISTLMSYKGAQIFEAVGIAEEVIDRCFTNCASRIKGVGFTLLAEEAFSRHDIAFPLERDDIVESRLIENPGDYHWRDGGEDHMNHPNVVASVQDAARRNNKQSYEKYVRESDKQIKNCMLRGLLEFNITEEEKIPIEEVIPAEDIVKRFCTGAMSYGSISLEAHSTLAVALNRIGGKSNTGEGGEEASRFDSKAENGDSMRSAIKQVASGRFGVSAWYLSNADEIQIKMAQGAKPGEGGELPGFKVSQSIADCRNSTPGVGLISPPPHHDIYSIEDLKQLIYDLKCANPSARVSVKLVSEVGVGVVAAGVAKGYADHILISGHDGGTGASSWTGIKYAGLPWELGLSETHQTLVQNDLRGRVVVQADGQIRHGRDVAIAALLGAEEFGFATVPLIVMGCTMMRKCHLNTCPVGIATQDPELRKKFTGTPEHVVNYFFMVAEHCREIMASLGLRTIEEMVGRTDKLKMDNHAHGPKAKTVDLTPVLKRATELRPNTATYNVQAQAHELAERKDNDLIVRFQDALKNQTPMSHDLDITNLDRAFTTTLSHEVMKSNGKGGLPDDTITLNLNGSAGQSLGAFLAPGITIKVTGDTNDYVGKGMMGGRIIVRPGPYHSEFVPENNIISGNVCLYGATGGEAYFRGILAERFCVRNSGATAVCEGVGDHGCEYMTGGYAVVLGKTGRNFAAGMSGGIAYVLDENKQFGTMVNSELVSLDAVELPEDLEFLQGVLQKHLKYTGSDVAQRLLDDWANSPAKFVKVFPHDYKAALAAAKSAAEATAVADVETLKKVEEIKDAGTEDIEDFIVDNESEDKKRARLAKLDKLRGFQKYKRKPDGYRAPDKRIKDFKEIRVGLKENELNIQGARCMDCGVPFCQSDTGCPLGNVIPQWNDLVYKNRWEEALERLLLTNNFPEFTGRVCPAPCEGACVLGINEPAVAIKSIECAIIDRGFEMGWIKPQIPKVRTGRKVTIVGGGPAGMAAADCLNKMGHTVTVYERQDRVGGLLQYGIPNMKLEKATVQRRVDLLAAEGITFKTNCEIGKNVDAKELLTSSDAMLLTVGATWPRDLPIPGRELNGVHFAMDFLTPTTKKLMDENSTKTDLDWTISAKGKKVVVIGGGDTGNDCIGTSVRMGATGVTNFEILPPPPPSRADENPWPTWPRIFRVDYGHSEVETKFARDPRVFNIMAKEFVGDGEGNLKGVTTVKVEWTKDDKGAWKMAEVPDSLETYECDLVFIAMGFLGPEATLKDALGTDVDARSNIKTPAGRYSTSVDKLYAAGDCRRGQSLIVWAISEGRQAARQIDLDLTGWTTLPLPGGVIPRKQEVAQSPPLIGR</sequence>
<evidence type="ECO:0000256" key="19">
    <source>
        <dbReference type="ARBA" id="ARBA00048867"/>
    </source>
</evidence>
<dbReference type="InterPro" id="IPR023753">
    <property type="entry name" value="FAD/NAD-binding_dom"/>
</dbReference>
<dbReference type="InterPro" id="IPR028261">
    <property type="entry name" value="DPD_II"/>
</dbReference>
<dbReference type="Gene3D" id="3.40.50.720">
    <property type="entry name" value="NAD(P)-binding Rossmann-like Domain"/>
    <property type="match status" value="1"/>
</dbReference>
<evidence type="ECO:0000256" key="6">
    <source>
        <dbReference type="ARBA" id="ARBA00009716"/>
    </source>
</evidence>
<keyword evidence="17 21" id="KW-0003">3Fe-4S</keyword>
<dbReference type="FunFam" id="3.20.20.70:FF:000031">
    <property type="entry name" value="Glutamate synthase 1 [NADH]"/>
    <property type="match status" value="1"/>
</dbReference>
<feature type="domain" description="Glutamine amidotransferase type-2" evidence="22">
    <location>
        <begin position="48"/>
        <end position="445"/>
    </location>
</feature>
<feature type="binding site" evidence="21">
    <location>
        <position position="1177"/>
    </location>
    <ligand>
        <name>[3Fe-4S] cluster</name>
        <dbReference type="ChEBI" id="CHEBI:21137"/>
    </ligand>
</feature>
<evidence type="ECO:0000313" key="23">
    <source>
        <dbReference type="EMBL" id="KNC81743.1"/>
    </source>
</evidence>
<dbReference type="InterPro" id="IPR036188">
    <property type="entry name" value="FAD/NAD-bd_sf"/>
</dbReference>
<organism evidence="23 24">
    <name type="scientific">Sphaeroforma arctica JP610</name>
    <dbReference type="NCBI Taxonomy" id="667725"/>
    <lineage>
        <taxon>Eukaryota</taxon>
        <taxon>Ichthyosporea</taxon>
        <taxon>Ichthyophonida</taxon>
        <taxon>Sphaeroforma</taxon>
    </lineage>
</organism>
<keyword evidence="13" id="KW-0560">Oxidoreductase</keyword>
<comment type="pathway">
    <text evidence="5">Amino-acid biosynthesis; L-glutamate biosynthesis via GLT pathway; L-glutamate from 2-oxoglutarate and L-glutamine (NAD(+) route): step 1/1.</text>
</comment>
<keyword evidence="12" id="KW-0315">Glutamine amidotransferase</keyword>
<evidence type="ECO:0000256" key="10">
    <source>
        <dbReference type="ARBA" id="ARBA00022723"/>
    </source>
</evidence>
<keyword evidence="15 21" id="KW-0411">Iron-sulfur</keyword>
<dbReference type="PRINTS" id="PR00419">
    <property type="entry name" value="ADXRDTASE"/>
</dbReference>
<dbReference type="Pfam" id="PF04898">
    <property type="entry name" value="Glu_syn_central"/>
    <property type="match status" value="1"/>
</dbReference>
<dbReference type="eggNOG" id="KOG0399">
    <property type="taxonomic scope" value="Eukaryota"/>
</dbReference>
<dbReference type="PANTHER" id="PTHR43100">
    <property type="entry name" value="GLUTAMATE SYNTHASE [NADPH] SMALL CHAIN"/>
    <property type="match status" value="1"/>
</dbReference>
<dbReference type="Gene3D" id="3.60.20.10">
    <property type="entry name" value="Glutamine Phosphoribosylpyrophosphate, subunit 1, domain 1"/>
    <property type="match status" value="1"/>
</dbReference>
<keyword evidence="24" id="KW-1185">Reference proteome</keyword>
<dbReference type="Gene3D" id="2.160.20.60">
    <property type="entry name" value="Glutamate synthase, alpha subunit, C-terminal domain"/>
    <property type="match status" value="1"/>
</dbReference>
<dbReference type="CDD" id="cd02808">
    <property type="entry name" value="GltS_FMN"/>
    <property type="match status" value="1"/>
</dbReference>
<dbReference type="FunFam" id="2.160.20.60:FF:000001">
    <property type="entry name" value="Glutamate synthase, large subunit"/>
    <property type="match status" value="1"/>
</dbReference>
<dbReference type="InterPro" id="IPR029055">
    <property type="entry name" value="Ntn_hydrolases_N"/>
</dbReference>
<keyword evidence="7" id="KW-0028">Amino-acid biosynthesis</keyword>
<dbReference type="GO" id="GO:0016040">
    <property type="term" value="F:glutamate synthase (NADH) activity"/>
    <property type="evidence" value="ECO:0007669"/>
    <property type="project" value="UniProtKB-EC"/>
</dbReference>
<dbReference type="Pfam" id="PF00310">
    <property type="entry name" value="GATase_2"/>
    <property type="match status" value="1"/>
</dbReference>
<dbReference type="OrthoDB" id="4327079at2759"/>
<comment type="cofactor">
    <cofactor evidence="1">
        <name>FMN</name>
        <dbReference type="ChEBI" id="CHEBI:58210"/>
    </cofactor>
</comment>
<dbReference type="SUPFAM" id="SSF56235">
    <property type="entry name" value="N-terminal nucleophile aminohydrolases (Ntn hydrolases)"/>
    <property type="match status" value="1"/>
</dbReference>
<keyword evidence="11" id="KW-0274">FAD</keyword>
<dbReference type="PROSITE" id="PS51278">
    <property type="entry name" value="GATASE_TYPE_2"/>
    <property type="match status" value="1"/>
</dbReference>
<dbReference type="InterPro" id="IPR036485">
    <property type="entry name" value="Glu_synth_asu_C_sf"/>
</dbReference>
<evidence type="ECO:0000256" key="14">
    <source>
        <dbReference type="ARBA" id="ARBA00023004"/>
    </source>
</evidence>
<dbReference type="PIRSF" id="PIRSF000187">
    <property type="entry name" value="GOGAT"/>
    <property type="match status" value="1"/>
</dbReference>
<dbReference type="GO" id="GO:0019676">
    <property type="term" value="P:ammonia assimilation cycle"/>
    <property type="evidence" value="ECO:0007669"/>
    <property type="project" value="UniProtKB-ARBA"/>
</dbReference>
<evidence type="ECO:0000256" key="3">
    <source>
        <dbReference type="ARBA" id="ARBA00004802"/>
    </source>
</evidence>
<dbReference type="CDD" id="cd00713">
    <property type="entry name" value="GltS"/>
    <property type="match status" value="1"/>
</dbReference>
<evidence type="ECO:0000256" key="4">
    <source>
        <dbReference type="ARBA" id="ARBA00004909"/>
    </source>
</evidence>
<dbReference type="InterPro" id="IPR051394">
    <property type="entry name" value="Glutamate_Synthase"/>
</dbReference>
<feature type="active site" description="For GATase activity" evidence="20">
    <location>
        <position position="48"/>
    </location>
</feature>
<dbReference type="InterPro" id="IPR002489">
    <property type="entry name" value="Glu_synth_asu_C"/>
</dbReference>
<comment type="catalytic activity">
    <reaction evidence="19">
        <text>2 L-glutamate + NAD(+) = L-glutamine + 2-oxoglutarate + NADH + H(+)</text>
        <dbReference type="Rhea" id="RHEA:13753"/>
        <dbReference type="ChEBI" id="CHEBI:15378"/>
        <dbReference type="ChEBI" id="CHEBI:16810"/>
        <dbReference type="ChEBI" id="CHEBI:29985"/>
        <dbReference type="ChEBI" id="CHEBI:57540"/>
        <dbReference type="ChEBI" id="CHEBI:57945"/>
        <dbReference type="ChEBI" id="CHEBI:58359"/>
        <dbReference type="EC" id="1.4.1.14"/>
    </reaction>
</comment>
<dbReference type="Gene3D" id="3.20.20.70">
    <property type="entry name" value="Aldolase class I"/>
    <property type="match status" value="2"/>
</dbReference>
<evidence type="ECO:0000256" key="2">
    <source>
        <dbReference type="ARBA" id="ARBA00001974"/>
    </source>
</evidence>
<evidence type="ECO:0000256" key="18">
    <source>
        <dbReference type="ARBA" id="ARBA00024383"/>
    </source>
</evidence>
<dbReference type="UniPathway" id="UPA00045"/>
<evidence type="ECO:0000256" key="8">
    <source>
        <dbReference type="ARBA" id="ARBA00022630"/>
    </source>
</evidence>
<evidence type="ECO:0000256" key="1">
    <source>
        <dbReference type="ARBA" id="ARBA00001917"/>
    </source>
</evidence>
<name>A0A0L0G0K7_9EUKA</name>
<keyword evidence="14" id="KW-0408">Iron</keyword>
<dbReference type="InterPro" id="IPR006005">
    <property type="entry name" value="Glut_synth_ssu1"/>
</dbReference>
<dbReference type="InterPro" id="IPR002932">
    <property type="entry name" value="Glu_synthdom"/>
</dbReference>
<dbReference type="NCBIfam" id="TIGR01317">
    <property type="entry name" value="GOGAT_sm_gam"/>
    <property type="match status" value="1"/>
</dbReference>
<dbReference type="InterPro" id="IPR013785">
    <property type="entry name" value="Aldolase_TIM"/>
</dbReference>
<evidence type="ECO:0000256" key="20">
    <source>
        <dbReference type="PIRSR" id="PIRSR000187-1"/>
    </source>
</evidence>
<evidence type="ECO:0000256" key="7">
    <source>
        <dbReference type="ARBA" id="ARBA00022605"/>
    </source>
</evidence>
<dbReference type="FunFam" id="3.50.50.60:FF:000022">
    <property type="entry name" value="Glutamate synthase [NADH], amyloplastic"/>
    <property type="match status" value="1"/>
</dbReference>
<dbReference type="EC" id="1.4.1.14" evidence="18"/>
<dbReference type="GO" id="GO:0016639">
    <property type="term" value="F:oxidoreductase activity, acting on the CH-NH2 group of donors, NAD or NADP as acceptor"/>
    <property type="evidence" value="ECO:0007669"/>
    <property type="project" value="InterPro"/>
</dbReference>
<comment type="pathway">
    <text evidence="3">Energy metabolism; nitrogen metabolism.</text>
</comment>
<evidence type="ECO:0000256" key="11">
    <source>
        <dbReference type="ARBA" id="ARBA00022827"/>
    </source>
</evidence>
<dbReference type="Pfam" id="PF01645">
    <property type="entry name" value="Glu_synthase"/>
    <property type="match status" value="1"/>
</dbReference>
<dbReference type="SUPFAM" id="SSF46548">
    <property type="entry name" value="alpha-helical ferredoxin"/>
    <property type="match status" value="1"/>
</dbReference>
<comment type="similarity">
    <text evidence="6">Belongs to the glutamate synthase family.</text>
</comment>
<dbReference type="InterPro" id="IPR006982">
    <property type="entry name" value="Glu_synth_centr_N"/>
</dbReference>
<dbReference type="FunFam" id="1.10.1060.10:FF:000006">
    <property type="entry name" value="Glutamate synthase (NADPH/NADH)"/>
    <property type="match status" value="1"/>
</dbReference>
<comment type="cofactor">
    <cofactor evidence="2">
        <name>FAD</name>
        <dbReference type="ChEBI" id="CHEBI:57692"/>
    </cofactor>
</comment>
<evidence type="ECO:0000256" key="9">
    <source>
        <dbReference type="ARBA" id="ARBA00022643"/>
    </source>
</evidence>
<dbReference type="SUPFAM" id="SSF51971">
    <property type="entry name" value="Nucleotide-binding domain"/>
    <property type="match status" value="2"/>
</dbReference>
<feature type="binding site" evidence="21">
    <location>
        <position position="1166"/>
    </location>
    <ligand>
        <name>[3Fe-4S] cluster</name>
        <dbReference type="ChEBI" id="CHEBI:21137"/>
    </ligand>
</feature>
<dbReference type="SUPFAM" id="SSF69336">
    <property type="entry name" value="Alpha subunit of glutamate synthase, C-terminal domain"/>
    <property type="match status" value="1"/>
</dbReference>
<dbReference type="Proteomes" id="UP000054560">
    <property type="component" value="Unassembled WGS sequence"/>
</dbReference>
<dbReference type="Gene3D" id="1.10.1060.10">
    <property type="entry name" value="Alpha-helical ferredoxin"/>
    <property type="match status" value="1"/>
</dbReference>
<evidence type="ECO:0000256" key="12">
    <source>
        <dbReference type="ARBA" id="ARBA00022962"/>
    </source>
</evidence>
<dbReference type="GO" id="GO:0010181">
    <property type="term" value="F:FMN binding"/>
    <property type="evidence" value="ECO:0007669"/>
    <property type="project" value="InterPro"/>
</dbReference>
<dbReference type="InterPro" id="IPR012220">
    <property type="entry name" value="Glu_synth_euk"/>
</dbReference>
<keyword evidence="8" id="KW-0285">Flavoprotein</keyword>
<reference evidence="23 24" key="1">
    <citation type="submission" date="2011-02" db="EMBL/GenBank/DDBJ databases">
        <title>The Genome Sequence of Sphaeroforma arctica JP610.</title>
        <authorList>
            <consortium name="The Broad Institute Genome Sequencing Platform"/>
            <person name="Russ C."/>
            <person name="Cuomo C."/>
            <person name="Young S.K."/>
            <person name="Zeng Q."/>
            <person name="Gargeya S."/>
            <person name="Alvarado L."/>
            <person name="Berlin A."/>
            <person name="Chapman S.B."/>
            <person name="Chen Z."/>
            <person name="Freedman E."/>
            <person name="Gellesch M."/>
            <person name="Goldberg J."/>
            <person name="Griggs A."/>
            <person name="Gujja S."/>
            <person name="Heilman E."/>
            <person name="Heiman D."/>
            <person name="Howarth C."/>
            <person name="Mehta T."/>
            <person name="Neiman D."/>
            <person name="Pearson M."/>
            <person name="Roberts A."/>
            <person name="Saif S."/>
            <person name="Shea T."/>
            <person name="Shenoy N."/>
            <person name="Sisk P."/>
            <person name="Stolte C."/>
            <person name="Sykes S."/>
            <person name="White J."/>
            <person name="Yandava C."/>
            <person name="Burger G."/>
            <person name="Gray M.W."/>
            <person name="Holland P.W.H."/>
            <person name="King N."/>
            <person name="Lang F.B.F."/>
            <person name="Roger A.J."/>
            <person name="Ruiz-Trillo I."/>
            <person name="Haas B."/>
            <person name="Nusbaum C."/>
            <person name="Birren B."/>
        </authorList>
    </citation>
    <scope>NUCLEOTIDE SEQUENCE [LARGE SCALE GENOMIC DNA]</scope>
    <source>
        <strain evidence="23 24">JP610</strain>
    </source>
</reference>
<evidence type="ECO:0000256" key="13">
    <source>
        <dbReference type="ARBA" id="ARBA00023002"/>
    </source>
</evidence>
<dbReference type="Gene3D" id="3.50.50.60">
    <property type="entry name" value="FAD/NAD(P)-binding domain"/>
    <property type="match status" value="1"/>
</dbReference>
<dbReference type="NCBIfam" id="NF008730">
    <property type="entry name" value="PRK11750.1"/>
    <property type="match status" value="1"/>
</dbReference>
<gene>
    <name evidence="23" type="ORF">SARC_05945</name>
</gene>
<evidence type="ECO:0000256" key="16">
    <source>
        <dbReference type="ARBA" id="ARBA00023164"/>
    </source>
</evidence>
<dbReference type="Pfam" id="PF07992">
    <property type="entry name" value="Pyr_redox_2"/>
    <property type="match status" value="1"/>
</dbReference>
<dbReference type="InterPro" id="IPR009051">
    <property type="entry name" value="Helical_ferredxn"/>
</dbReference>
<comment type="pathway">
    <text evidence="4">Nitrogen metabolism.</text>
</comment>
<dbReference type="GO" id="GO:0097054">
    <property type="term" value="P:L-glutamate biosynthetic process"/>
    <property type="evidence" value="ECO:0007669"/>
    <property type="project" value="UniProtKB-UniPathway"/>
</dbReference>
<evidence type="ECO:0000256" key="5">
    <source>
        <dbReference type="ARBA" id="ARBA00004944"/>
    </source>
</evidence>
<dbReference type="STRING" id="667725.A0A0L0G0K7"/>
<dbReference type="Pfam" id="PF01493">
    <property type="entry name" value="GXGXG"/>
    <property type="match status" value="1"/>
</dbReference>
<dbReference type="FunFam" id="3.60.20.10:FF:000043">
    <property type="entry name" value="Glutamate synthase 1 [NADH] chloroplastic"/>
    <property type="match status" value="1"/>
</dbReference>
<dbReference type="PANTHER" id="PTHR43100:SF1">
    <property type="entry name" value="GLUTAMATE SYNTHASE [NADPH] SMALL CHAIN"/>
    <property type="match status" value="1"/>
</dbReference>
<keyword evidence="10" id="KW-0479">Metal-binding</keyword>
<dbReference type="GO" id="GO:0051538">
    <property type="term" value="F:3 iron, 4 sulfur cluster binding"/>
    <property type="evidence" value="ECO:0007669"/>
    <property type="project" value="UniProtKB-KW"/>
</dbReference>
<dbReference type="Pfam" id="PF14691">
    <property type="entry name" value="Fer4_20"/>
    <property type="match status" value="1"/>
</dbReference>
<evidence type="ECO:0000256" key="17">
    <source>
        <dbReference type="ARBA" id="ARBA00023291"/>
    </source>
</evidence>
<evidence type="ECO:0000259" key="22">
    <source>
        <dbReference type="PROSITE" id="PS51278"/>
    </source>
</evidence>
<dbReference type="RefSeq" id="XP_014155645.1">
    <property type="nucleotide sequence ID" value="XM_014300170.1"/>
</dbReference>
<evidence type="ECO:0000313" key="24">
    <source>
        <dbReference type="Proteomes" id="UP000054560"/>
    </source>
</evidence>
<keyword evidence="9" id="KW-0288">FMN</keyword>
<evidence type="ECO:0000256" key="15">
    <source>
        <dbReference type="ARBA" id="ARBA00023014"/>
    </source>
</evidence>
<feature type="binding site" evidence="21">
    <location>
        <position position="1172"/>
    </location>
    <ligand>
        <name>[3Fe-4S] cluster</name>
        <dbReference type="ChEBI" id="CHEBI:21137"/>
    </ligand>
</feature>
<dbReference type="GeneID" id="25906449"/>
<dbReference type="InterPro" id="IPR017932">
    <property type="entry name" value="GATase_2_dom"/>
</dbReference>
<comment type="cofactor">
    <cofactor evidence="21">
        <name>[3Fe-4S] cluster</name>
        <dbReference type="ChEBI" id="CHEBI:21137"/>
    </cofactor>
    <text evidence="21">Binds 1 [3Fe-4S] cluster.</text>
</comment>
<dbReference type="GO" id="GO:0050660">
    <property type="term" value="F:flavin adenine dinucleotide binding"/>
    <property type="evidence" value="ECO:0007669"/>
    <property type="project" value="InterPro"/>
</dbReference>
<dbReference type="SUPFAM" id="SSF51395">
    <property type="entry name" value="FMN-linked oxidoreductases"/>
    <property type="match status" value="1"/>
</dbReference>
<dbReference type="CDD" id="cd00982">
    <property type="entry name" value="gltB_C"/>
    <property type="match status" value="1"/>
</dbReference>
<proteinExistence type="inferred from homology"/>
<protein>
    <recommendedName>
        <fullName evidence="18">glutamate synthase (NADH)</fullName>
        <ecNumber evidence="18">1.4.1.14</ecNumber>
    </recommendedName>
</protein>
<dbReference type="FunFam" id="3.20.20.70:FF:000017">
    <property type="entry name" value="Glutamate synthase [NADH], amyloplastic"/>
    <property type="match status" value="1"/>
</dbReference>
<dbReference type="GO" id="GO:0005506">
    <property type="term" value="F:iron ion binding"/>
    <property type="evidence" value="ECO:0007669"/>
    <property type="project" value="InterPro"/>
</dbReference>
<evidence type="ECO:0000256" key="21">
    <source>
        <dbReference type="PIRSR" id="PIRSR000187-2"/>
    </source>
</evidence>
<accession>A0A0L0G0K7</accession>
<keyword evidence="16" id="KW-0314">Glutamate biosynthesis</keyword>
<dbReference type="EMBL" id="KQ242001">
    <property type="protein sequence ID" value="KNC81743.1"/>
    <property type="molecule type" value="Genomic_DNA"/>
</dbReference>